<protein>
    <recommendedName>
        <fullName evidence="6">SEC7 domain-containing protein</fullName>
    </recommendedName>
</protein>
<dbReference type="SMART" id="SM00222">
    <property type="entry name" value="Sec7"/>
    <property type="match status" value="1"/>
</dbReference>
<dbReference type="InterPro" id="IPR001849">
    <property type="entry name" value="PH_domain"/>
</dbReference>
<feature type="compositionally biased region" description="Low complexity" evidence="1">
    <location>
        <begin position="802"/>
        <end position="840"/>
    </location>
</feature>
<feature type="compositionally biased region" description="Low complexity" evidence="1">
    <location>
        <begin position="970"/>
        <end position="990"/>
    </location>
</feature>
<feature type="domain" description="PH" evidence="2">
    <location>
        <begin position="687"/>
        <end position="766"/>
    </location>
</feature>
<evidence type="ECO:0000313" key="4">
    <source>
        <dbReference type="EMBL" id="KCV69426.1"/>
    </source>
</evidence>
<evidence type="ECO:0000259" key="2">
    <source>
        <dbReference type="PROSITE" id="PS50003"/>
    </source>
</evidence>
<dbReference type="Gene3D" id="1.10.220.20">
    <property type="match status" value="1"/>
</dbReference>
<dbReference type="Gene3D" id="1.10.1000.11">
    <property type="entry name" value="Arf Nucleotide-binding Site Opener,domain 2"/>
    <property type="match status" value="1"/>
</dbReference>
<dbReference type="Pfam" id="PF01369">
    <property type="entry name" value="Sec7"/>
    <property type="match status" value="1"/>
</dbReference>
<dbReference type="OrthoDB" id="430364at2759"/>
<feature type="compositionally biased region" description="Polar residues" evidence="1">
    <location>
        <begin position="131"/>
        <end position="150"/>
    </location>
</feature>
<feature type="region of interest" description="Disordered" evidence="1">
    <location>
        <begin position="964"/>
        <end position="1026"/>
    </location>
</feature>
<feature type="compositionally biased region" description="Gly residues" evidence="1">
    <location>
        <begin position="408"/>
        <end position="418"/>
    </location>
</feature>
<feature type="region of interest" description="Disordered" evidence="1">
    <location>
        <begin position="344"/>
        <end position="430"/>
    </location>
</feature>
<dbReference type="GO" id="GO:0005085">
    <property type="term" value="F:guanyl-nucleotide exchange factor activity"/>
    <property type="evidence" value="ECO:0007669"/>
    <property type="project" value="InterPro"/>
</dbReference>
<evidence type="ECO:0000256" key="1">
    <source>
        <dbReference type="SAM" id="MobiDB-lite"/>
    </source>
</evidence>
<dbReference type="InterPro" id="IPR011993">
    <property type="entry name" value="PH-like_dom_sf"/>
</dbReference>
<feature type="compositionally biased region" description="Low complexity" evidence="1">
    <location>
        <begin position="20"/>
        <end position="38"/>
    </location>
</feature>
<dbReference type="RefSeq" id="XP_009495991.1">
    <property type="nucleotide sequence ID" value="XM_009497716.1"/>
</dbReference>
<proteinExistence type="predicted"/>
<dbReference type="Proteomes" id="UP000030693">
    <property type="component" value="Unassembled WGS sequence"/>
</dbReference>
<gene>
    <name evidence="4" type="ORF">H696_03856</name>
</gene>
<dbReference type="GO" id="GO:0032012">
    <property type="term" value="P:regulation of ARF protein signal transduction"/>
    <property type="evidence" value="ECO:0007669"/>
    <property type="project" value="InterPro"/>
</dbReference>
<dbReference type="EMBL" id="KB932206">
    <property type="protein sequence ID" value="KCV69426.1"/>
    <property type="molecule type" value="Genomic_DNA"/>
</dbReference>
<dbReference type="Gene3D" id="2.30.29.30">
    <property type="entry name" value="Pleckstrin-homology domain (PH domain)/Phosphotyrosine-binding domain (PTB)"/>
    <property type="match status" value="1"/>
</dbReference>
<feature type="domain" description="SEC7" evidence="3">
    <location>
        <begin position="481"/>
        <end position="670"/>
    </location>
</feature>
<evidence type="ECO:0000313" key="5">
    <source>
        <dbReference type="Proteomes" id="UP000030693"/>
    </source>
</evidence>
<dbReference type="PANTHER" id="PTHR10663:SF402">
    <property type="entry name" value="MIP16918P"/>
    <property type="match status" value="1"/>
</dbReference>
<dbReference type="SUPFAM" id="SSF50729">
    <property type="entry name" value="PH domain-like"/>
    <property type="match status" value="1"/>
</dbReference>
<keyword evidence="5" id="KW-1185">Reference proteome</keyword>
<evidence type="ECO:0008006" key="6">
    <source>
        <dbReference type="Google" id="ProtNLM"/>
    </source>
</evidence>
<dbReference type="FunFam" id="1.10.1000.11:FF:000003">
    <property type="entry name" value="Brefeldin A-inhibited guanine nucleotide-exchange protein 1"/>
    <property type="match status" value="1"/>
</dbReference>
<feature type="compositionally biased region" description="Polar residues" evidence="1">
    <location>
        <begin position="913"/>
        <end position="940"/>
    </location>
</feature>
<feature type="compositionally biased region" description="Low complexity" evidence="1">
    <location>
        <begin position="68"/>
        <end position="91"/>
    </location>
</feature>
<dbReference type="InterPro" id="IPR000904">
    <property type="entry name" value="Sec7_dom"/>
</dbReference>
<feature type="compositionally biased region" description="Low complexity" evidence="1">
    <location>
        <begin position="419"/>
        <end position="430"/>
    </location>
</feature>
<dbReference type="PROSITE" id="PS50003">
    <property type="entry name" value="PH_DOMAIN"/>
    <property type="match status" value="1"/>
</dbReference>
<accession>A0A058Z5P1</accession>
<feature type="region of interest" description="Disordered" evidence="1">
    <location>
        <begin position="761"/>
        <end position="848"/>
    </location>
</feature>
<dbReference type="InterPro" id="IPR023394">
    <property type="entry name" value="Sec7_C_sf"/>
</dbReference>
<reference evidence="4" key="1">
    <citation type="submission" date="2013-04" db="EMBL/GenBank/DDBJ databases">
        <title>The Genome Sequence of Fonticula alba ATCC 38817.</title>
        <authorList>
            <consortium name="The Broad Institute Genomics Platform"/>
            <person name="Russ C."/>
            <person name="Cuomo C."/>
            <person name="Burger G."/>
            <person name="Gray M.W."/>
            <person name="Holland P.W.H."/>
            <person name="King N."/>
            <person name="Lang F.B.F."/>
            <person name="Roger A.J."/>
            <person name="Ruiz-Trillo I."/>
            <person name="Brown M."/>
            <person name="Walker B."/>
            <person name="Young S."/>
            <person name="Zeng Q."/>
            <person name="Gargeya S."/>
            <person name="Fitzgerald M."/>
            <person name="Haas B."/>
            <person name="Abouelleil A."/>
            <person name="Allen A.W."/>
            <person name="Alvarado L."/>
            <person name="Arachchi H.M."/>
            <person name="Berlin A.M."/>
            <person name="Chapman S.B."/>
            <person name="Gainer-Dewar J."/>
            <person name="Goldberg J."/>
            <person name="Griggs A."/>
            <person name="Gujja S."/>
            <person name="Hansen M."/>
            <person name="Howarth C."/>
            <person name="Imamovic A."/>
            <person name="Ireland A."/>
            <person name="Larimer J."/>
            <person name="McCowan C."/>
            <person name="Murphy C."/>
            <person name="Pearson M."/>
            <person name="Poon T.W."/>
            <person name="Priest M."/>
            <person name="Roberts A."/>
            <person name="Saif S."/>
            <person name="Shea T."/>
            <person name="Sisk P."/>
            <person name="Sykes S."/>
            <person name="Wortman J."/>
            <person name="Nusbaum C."/>
            <person name="Birren B."/>
        </authorList>
    </citation>
    <scope>NUCLEOTIDE SEQUENCE [LARGE SCALE GENOMIC DNA]</scope>
    <source>
        <strain evidence="4">ATCC 38817</strain>
    </source>
</reference>
<dbReference type="SUPFAM" id="SSF48425">
    <property type="entry name" value="Sec7 domain"/>
    <property type="match status" value="1"/>
</dbReference>
<feature type="region of interest" description="Disordered" evidence="1">
    <location>
        <begin position="860"/>
        <end position="944"/>
    </location>
</feature>
<feature type="compositionally biased region" description="Low complexity" evidence="1">
    <location>
        <begin position="1"/>
        <end position="12"/>
    </location>
</feature>
<sequence>MSPEAGAAHHQPPAAPPPEGAEASFPNSSNTSSSSSTTAITAASVAIADPAGLPLPDSTPCSSMPDLTSSTITSTTATTTTTTTTTGSAPGSSPPQSFFHPGPGNLELTDSDSDEDGANCHEVLSDDESDPVSSTSSGQMAPSIPTTPSAVSIPLPDGDSSDHSSPDLPPLSPVTYLSDDTQVVGAPAMPVTSCPISIPRSPSDSPFRLRRHLSDDHSLFSDTSAEDILVPLASGDDCVGPLPGDSGGLMDDLFPSLDGMVSGDAEATTAITSTPAASVSVTATATGDVAGDAGVEAGPSPDSRSPHPPMEASSPGGAGGARARASSGILSGFSLRRSAGRFGSLTRGASTRTSVATTTDSAEASPTAPRSPTALDLPSAPAPASGEGDAPLKRASSSLGIMSTSLPVGGGGGGGAGGLSSPLSSSPVVTASPTLRSPGMHPLSPGLAHGGISRHAGTRTSISLLSPSSPISLLDSPDFEAAEAEQRLRRHWAIARSKFSADPLSAFDYLKDVGLIDGSALSIAQYLAGPENNFLNKEAIGEFLGGGDAFNVEVLSLFAGLQEFHSLSFDNALRQFLSTFRLPGEAQKIDRMMERFASRFHENNPGVFARSDTAYILAFSTIMLNTDLHNPAIRNKITKDAFIRNNRGIDNGADLPESFLTNLYDTILKEEIKLNDAASRERLTFFNPEREGYLWKQGGRVKTWKKRFFILTGNCVYYFKRQGDPRPCGIIPLENLRVCEAGQSRDKKTRFRFQLYHPDNPPAHLLAQQPKQQAQPSTRSGAVSPLPGESPLSPDAAPPASPSSGGPSSASSFPSSLSSFTSSLSSSLGFGSSSGPQSSPDLILLSPSRSNASTLGRYNSLLSVQPPSEQGPASPSAAPTPSPVVSPSGVASPIEHLPDCQVVRPIPPPDASEQGTSPSEQGTAPSEQGTAPSEQGTAPSGEQPAALVECPGCMAEVAAGPGCDESPLNASPSAGSSLDASGASSSLSLSQVGGIEPPTDVAPVASIPISGPVPQTPGAGPTQAPIVASSTGASATASPLASSTSSLLSVGLLSRTRSMSMTIKAAKHAGDGKMVEGHHSYYLLGCDSEDARHDWICSLNAHMQQIPIYILMRERREKVTGQVS</sequence>
<dbReference type="STRING" id="691883.A0A058Z5P1"/>
<evidence type="ECO:0000259" key="3">
    <source>
        <dbReference type="PROSITE" id="PS50190"/>
    </source>
</evidence>
<organism evidence="4">
    <name type="scientific">Fonticula alba</name>
    <name type="common">Slime mold</name>
    <dbReference type="NCBI Taxonomy" id="691883"/>
    <lineage>
        <taxon>Eukaryota</taxon>
        <taxon>Rotosphaerida</taxon>
        <taxon>Fonticulaceae</taxon>
        <taxon>Fonticula</taxon>
    </lineage>
</organism>
<feature type="compositionally biased region" description="Low complexity" evidence="1">
    <location>
        <begin position="371"/>
        <end position="385"/>
    </location>
</feature>
<feature type="compositionally biased region" description="Low complexity" evidence="1">
    <location>
        <begin position="288"/>
        <end position="299"/>
    </location>
</feature>
<dbReference type="SMART" id="SM00233">
    <property type="entry name" value="PH"/>
    <property type="match status" value="1"/>
</dbReference>
<name>A0A058Z5P1_FONAL</name>
<feature type="region of interest" description="Disordered" evidence="1">
    <location>
        <begin position="288"/>
        <end position="324"/>
    </location>
</feature>
<dbReference type="InterPro" id="IPR035999">
    <property type="entry name" value="Sec7_dom_sf"/>
</dbReference>
<feature type="compositionally biased region" description="Polar residues" evidence="1">
    <location>
        <begin position="347"/>
        <end position="370"/>
    </location>
</feature>
<dbReference type="Pfam" id="PF00169">
    <property type="entry name" value="PH"/>
    <property type="match status" value="1"/>
</dbReference>
<dbReference type="eggNOG" id="KOG0930">
    <property type="taxonomic scope" value="Eukaryota"/>
</dbReference>
<feature type="region of interest" description="Disordered" evidence="1">
    <location>
        <begin position="1"/>
        <end position="38"/>
    </location>
</feature>
<feature type="region of interest" description="Disordered" evidence="1">
    <location>
        <begin position="50"/>
        <end position="177"/>
    </location>
</feature>
<dbReference type="GeneID" id="20528581"/>
<dbReference type="PROSITE" id="PS50190">
    <property type="entry name" value="SEC7"/>
    <property type="match status" value="1"/>
</dbReference>
<dbReference type="AlphaFoldDB" id="A0A058Z5P1"/>
<feature type="compositionally biased region" description="Low complexity" evidence="1">
    <location>
        <begin position="762"/>
        <end position="776"/>
    </location>
</feature>
<dbReference type="PANTHER" id="PTHR10663">
    <property type="entry name" value="GUANYL-NUCLEOTIDE EXCHANGE FACTOR"/>
    <property type="match status" value="1"/>
</dbReference>
<dbReference type="CDD" id="cd00171">
    <property type="entry name" value="Sec7"/>
    <property type="match status" value="1"/>
</dbReference>